<evidence type="ECO:0000313" key="3">
    <source>
        <dbReference type="Proteomes" id="UP000250088"/>
    </source>
</evidence>
<dbReference type="AlphaFoldDB" id="A0A2Z2I167"/>
<dbReference type="Proteomes" id="UP000250088">
    <property type="component" value="Chromosome"/>
</dbReference>
<keyword evidence="3" id="KW-1185">Reference proteome</keyword>
<keyword evidence="1" id="KW-0812">Transmembrane</keyword>
<dbReference type="KEGG" id="naj:B1756_10465"/>
<keyword evidence="1" id="KW-0472">Membrane</keyword>
<keyword evidence="1" id="KW-1133">Transmembrane helix</keyword>
<dbReference type="EMBL" id="CP019893">
    <property type="protein sequence ID" value="ARS90108.1"/>
    <property type="molecule type" value="Genomic_DNA"/>
</dbReference>
<name>A0A2Z2I167_9EURY</name>
<reference evidence="3" key="1">
    <citation type="submission" date="2017-02" db="EMBL/GenBank/DDBJ databases">
        <title>Natronthermophilus aegyptiacus gen. nov.,sp. nov., an aerobic, extremely halophilic alkalithermophilic archaeon isolated from the athalassohaline Wadi An Natrun, Egypt.</title>
        <authorList>
            <person name="Zhao B."/>
        </authorList>
    </citation>
    <scope>NUCLEOTIDE SEQUENCE [LARGE SCALE GENOMIC DNA]</scope>
    <source>
        <strain evidence="3">JW/NM-HA 15</strain>
    </source>
</reference>
<protein>
    <submittedName>
        <fullName evidence="2">Uncharacterized protein</fullName>
    </submittedName>
</protein>
<evidence type="ECO:0000313" key="2">
    <source>
        <dbReference type="EMBL" id="ARS90108.1"/>
    </source>
</evidence>
<feature type="transmembrane region" description="Helical" evidence="1">
    <location>
        <begin position="38"/>
        <end position="61"/>
    </location>
</feature>
<dbReference type="RefSeq" id="WP_086888483.1">
    <property type="nucleotide sequence ID" value="NZ_CP019893.1"/>
</dbReference>
<gene>
    <name evidence="2" type="ORF">B1756_10465</name>
</gene>
<dbReference type="GeneID" id="32894506"/>
<proteinExistence type="predicted"/>
<accession>A0A2Z2I167</accession>
<evidence type="ECO:0000256" key="1">
    <source>
        <dbReference type="SAM" id="Phobius"/>
    </source>
</evidence>
<sequence length="69" mass="7203">MGDSHRWSPQRVLFVIVLAAAVTVPVAATQLEVSPHRVTPGTVVAGTALLVGSLALPALLFSRWAATVE</sequence>
<organism evidence="2 3">
    <name type="scientific">Natrarchaeobaculum aegyptiacum</name>
    <dbReference type="NCBI Taxonomy" id="745377"/>
    <lineage>
        <taxon>Archaea</taxon>
        <taxon>Methanobacteriati</taxon>
        <taxon>Methanobacteriota</taxon>
        <taxon>Stenosarchaea group</taxon>
        <taxon>Halobacteria</taxon>
        <taxon>Halobacteriales</taxon>
        <taxon>Natrialbaceae</taxon>
        <taxon>Natrarchaeobaculum</taxon>
    </lineage>
</organism>